<dbReference type="InParanoid" id="F1Z814"/>
<evidence type="ECO:0000256" key="1">
    <source>
        <dbReference type="ARBA" id="ARBA00004370"/>
    </source>
</evidence>
<dbReference type="InterPro" id="IPR027385">
    <property type="entry name" value="Beta-barrel_OMP"/>
</dbReference>
<dbReference type="InterPro" id="IPR051692">
    <property type="entry name" value="OMP-like"/>
</dbReference>
<evidence type="ECO:0000256" key="2">
    <source>
        <dbReference type="ARBA" id="ARBA00022729"/>
    </source>
</evidence>
<reference evidence="7 8" key="1">
    <citation type="journal article" date="2012" name="J. Bacteriol.">
        <title>Draft Genome Sequence of Novosphingobium nitrogenifigens Y88T.</title>
        <authorList>
            <person name="Strabala T.J."/>
            <person name="Macdonald L."/>
            <person name="Liu V."/>
            <person name="Smit A.M."/>
        </authorList>
    </citation>
    <scope>NUCLEOTIDE SEQUENCE [LARGE SCALE GENOMIC DNA]</scope>
    <source>
        <strain evidence="7 8">DSM 19370</strain>
    </source>
</reference>
<keyword evidence="3" id="KW-0472">Membrane</keyword>
<evidence type="ECO:0000256" key="3">
    <source>
        <dbReference type="ARBA" id="ARBA00023136"/>
    </source>
</evidence>
<proteinExistence type="inferred from homology"/>
<organism evidence="7 8">
    <name type="scientific">Novosphingobium nitrogenifigens DSM 19370</name>
    <dbReference type="NCBI Taxonomy" id="983920"/>
    <lineage>
        <taxon>Bacteria</taxon>
        <taxon>Pseudomonadati</taxon>
        <taxon>Pseudomonadota</taxon>
        <taxon>Alphaproteobacteria</taxon>
        <taxon>Sphingomonadales</taxon>
        <taxon>Sphingomonadaceae</taxon>
        <taxon>Novosphingobium</taxon>
    </lineage>
</organism>
<dbReference type="SUPFAM" id="SSF56925">
    <property type="entry name" value="OMPA-like"/>
    <property type="match status" value="1"/>
</dbReference>
<dbReference type="Proteomes" id="UP000004728">
    <property type="component" value="Unassembled WGS sequence"/>
</dbReference>
<evidence type="ECO:0000256" key="5">
    <source>
        <dbReference type="SAM" id="SignalP"/>
    </source>
</evidence>
<dbReference type="Pfam" id="PF13505">
    <property type="entry name" value="OMP_b-brl"/>
    <property type="match status" value="1"/>
</dbReference>
<dbReference type="PANTHER" id="PTHR34001:SF3">
    <property type="entry name" value="BLL7405 PROTEIN"/>
    <property type="match status" value="1"/>
</dbReference>
<evidence type="ECO:0000259" key="6">
    <source>
        <dbReference type="Pfam" id="PF13505"/>
    </source>
</evidence>
<gene>
    <name evidence="7" type="ORF">Y88_1273</name>
</gene>
<feature type="signal peptide" evidence="5">
    <location>
        <begin position="1"/>
        <end position="26"/>
    </location>
</feature>
<feature type="chain" id="PRO_5003277829" description="Outer membrane protein beta-barrel domain-containing protein" evidence="5">
    <location>
        <begin position="27"/>
        <end position="241"/>
    </location>
</feature>
<feature type="domain" description="Outer membrane protein beta-barrel" evidence="6">
    <location>
        <begin position="73"/>
        <end position="233"/>
    </location>
</feature>
<evidence type="ECO:0000313" key="8">
    <source>
        <dbReference type="Proteomes" id="UP000004728"/>
    </source>
</evidence>
<dbReference type="OrthoDB" id="8222426at2"/>
<dbReference type="AlphaFoldDB" id="F1Z814"/>
<dbReference type="STRING" id="983920.Y88_1273"/>
<comment type="subcellular location">
    <subcellularLocation>
        <location evidence="1">Membrane</location>
    </subcellularLocation>
</comment>
<accession>F1Z814</accession>
<comment type="caution">
    <text evidence="7">The sequence shown here is derived from an EMBL/GenBank/DDBJ whole genome shotgun (WGS) entry which is preliminary data.</text>
</comment>
<keyword evidence="8" id="KW-1185">Reference proteome</keyword>
<name>F1Z814_9SPHN</name>
<dbReference type="Gene3D" id="2.40.160.20">
    <property type="match status" value="1"/>
</dbReference>
<dbReference type="HOGENOM" id="CLU_037100_3_0_5"/>
<dbReference type="PANTHER" id="PTHR34001">
    <property type="entry name" value="BLL7405 PROTEIN"/>
    <property type="match status" value="1"/>
</dbReference>
<keyword evidence="2 5" id="KW-0732">Signal</keyword>
<comment type="similarity">
    <text evidence="4">Belongs to the Omp25/RopB family.</text>
</comment>
<evidence type="ECO:0000256" key="4">
    <source>
        <dbReference type="ARBA" id="ARBA00038306"/>
    </source>
</evidence>
<dbReference type="eggNOG" id="COG3637">
    <property type="taxonomic scope" value="Bacteria"/>
</dbReference>
<protein>
    <recommendedName>
        <fullName evidence="6">Outer membrane protein beta-barrel domain-containing protein</fullName>
    </recommendedName>
</protein>
<sequence length="241" mass="26597">MEKSMKKFQAAMVCGGMLAIATPAFAQSGYYFEDDEEQIDEKTWPALGFGGGHIEAIVGFDHMTGHSLKDIDSTANFFNSANGVAYGGGIGYDYTLNPTMVLGAEFDVTGSTADWKNPNVSSTFNMTRMRVGRDIFLGGRFGFLLNPKNLFYVKAGFANTQFSITGENTGETLHYDSNSSGLRFGFGVQHRLTKKTYAKIEYDYSHYGSGQFNYKGTTPDASYFALKNDRHQLMASIGFKF</sequence>
<dbReference type="EMBL" id="AEWJ01000037">
    <property type="protein sequence ID" value="EGD59211.1"/>
    <property type="molecule type" value="Genomic_DNA"/>
</dbReference>
<dbReference type="GO" id="GO:0016020">
    <property type="term" value="C:membrane"/>
    <property type="evidence" value="ECO:0007669"/>
    <property type="project" value="UniProtKB-SubCell"/>
</dbReference>
<dbReference type="InterPro" id="IPR011250">
    <property type="entry name" value="OMP/PagP_B-barrel"/>
</dbReference>
<evidence type="ECO:0000313" key="7">
    <source>
        <dbReference type="EMBL" id="EGD59211.1"/>
    </source>
</evidence>